<name>A0ABQ8IZI9_DERPT</name>
<reference evidence="1 2" key="2">
    <citation type="journal article" date="2022" name="Mol. Biol. Evol.">
        <title>Comparative Genomics Reveals Insights into the Divergent Evolution of Astigmatic Mites and Household Pest Adaptations.</title>
        <authorList>
            <person name="Xiong Q."/>
            <person name="Wan A.T."/>
            <person name="Liu X."/>
            <person name="Fung C.S."/>
            <person name="Xiao X."/>
            <person name="Malainual N."/>
            <person name="Hou J."/>
            <person name="Wang L."/>
            <person name="Wang M."/>
            <person name="Yang K.Y."/>
            <person name="Cui Y."/>
            <person name="Leung E.L."/>
            <person name="Nong W."/>
            <person name="Shin S.K."/>
            <person name="Au S.W."/>
            <person name="Jeong K.Y."/>
            <person name="Chew F.T."/>
            <person name="Hui J.H."/>
            <person name="Leung T.F."/>
            <person name="Tungtrongchitr A."/>
            <person name="Zhong N."/>
            <person name="Liu Z."/>
            <person name="Tsui S.K."/>
        </authorList>
    </citation>
    <scope>NUCLEOTIDE SEQUENCE [LARGE SCALE GENOMIC DNA]</scope>
    <source>
        <strain evidence="1">Derp</strain>
    </source>
</reference>
<reference evidence="1 2" key="1">
    <citation type="journal article" date="2018" name="J. Allergy Clin. Immunol.">
        <title>High-quality assembly of Dermatophagoides pteronyssinus genome and transcriptome reveals a wide range of novel allergens.</title>
        <authorList>
            <person name="Liu X.Y."/>
            <person name="Yang K.Y."/>
            <person name="Wang M.Q."/>
            <person name="Kwok J.S."/>
            <person name="Zeng X."/>
            <person name="Yang Z."/>
            <person name="Xiao X.J."/>
            <person name="Lau C.P."/>
            <person name="Li Y."/>
            <person name="Huang Z.M."/>
            <person name="Ba J.G."/>
            <person name="Yim A.K."/>
            <person name="Ouyang C.Y."/>
            <person name="Ngai S.M."/>
            <person name="Chan T.F."/>
            <person name="Leung E.L."/>
            <person name="Liu L."/>
            <person name="Liu Z.G."/>
            <person name="Tsui S.K."/>
        </authorList>
    </citation>
    <scope>NUCLEOTIDE SEQUENCE [LARGE SCALE GENOMIC DNA]</scope>
    <source>
        <strain evidence="1">Derp</strain>
    </source>
</reference>
<comment type="caution">
    <text evidence="1">The sequence shown here is derived from an EMBL/GenBank/DDBJ whole genome shotgun (WGS) entry which is preliminary data.</text>
</comment>
<dbReference type="EMBL" id="NJHN03000095">
    <property type="protein sequence ID" value="KAH9415730.1"/>
    <property type="molecule type" value="Genomic_DNA"/>
</dbReference>
<protein>
    <submittedName>
        <fullName evidence="1">Uncharacterized protein</fullName>
    </submittedName>
</protein>
<dbReference type="Proteomes" id="UP000887458">
    <property type="component" value="Unassembled WGS sequence"/>
</dbReference>
<accession>A0ABQ8IZI9</accession>
<proteinExistence type="predicted"/>
<evidence type="ECO:0000313" key="1">
    <source>
        <dbReference type="EMBL" id="KAH9415730.1"/>
    </source>
</evidence>
<sequence length="65" mass="7606">MKICLDHHIHPIYENNTHNFVETQLESIVESFVGQILFVGLATWFFPVNHCSIFSQMHQSYNVNV</sequence>
<evidence type="ECO:0000313" key="2">
    <source>
        <dbReference type="Proteomes" id="UP000887458"/>
    </source>
</evidence>
<gene>
    <name evidence="1" type="ORF">DERP_000221</name>
</gene>
<organism evidence="1 2">
    <name type="scientific">Dermatophagoides pteronyssinus</name>
    <name type="common">European house dust mite</name>
    <dbReference type="NCBI Taxonomy" id="6956"/>
    <lineage>
        <taxon>Eukaryota</taxon>
        <taxon>Metazoa</taxon>
        <taxon>Ecdysozoa</taxon>
        <taxon>Arthropoda</taxon>
        <taxon>Chelicerata</taxon>
        <taxon>Arachnida</taxon>
        <taxon>Acari</taxon>
        <taxon>Acariformes</taxon>
        <taxon>Sarcoptiformes</taxon>
        <taxon>Astigmata</taxon>
        <taxon>Psoroptidia</taxon>
        <taxon>Analgoidea</taxon>
        <taxon>Pyroglyphidae</taxon>
        <taxon>Dermatophagoidinae</taxon>
        <taxon>Dermatophagoides</taxon>
    </lineage>
</organism>
<keyword evidence="2" id="KW-1185">Reference proteome</keyword>